<dbReference type="InterPro" id="IPR036034">
    <property type="entry name" value="PDZ_sf"/>
</dbReference>
<gene>
    <name evidence="13" type="ORF">IAB93_00795</name>
</gene>
<comment type="subcellular location">
    <subcellularLocation>
        <location evidence="1 7">Cytoplasm</location>
    </subcellularLocation>
</comment>
<dbReference type="PANTHER" id="PTHR43253:SF1">
    <property type="entry name" value="TRICORN PROTEASE HOMOLOG 2-RELATED"/>
    <property type="match status" value="1"/>
</dbReference>
<feature type="active site" description="Nucleophile" evidence="8">
    <location>
        <position position="980"/>
    </location>
</feature>
<dbReference type="SUPFAM" id="SSF69304">
    <property type="entry name" value="Tricorn protease N-terminal domain"/>
    <property type="match status" value="3"/>
</dbReference>
<evidence type="ECO:0000259" key="12">
    <source>
        <dbReference type="Pfam" id="PF14684"/>
    </source>
</evidence>
<reference evidence="13" key="1">
    <citation type="submission" date="2020-10" db="EMBL/GenBank/DDBJ databases">
        <authorList>
            <person name="Gilroy R."/>
        </authorList>
    </citation>
    <scope>NUCLEOTIDE SEQUENCE</scope>
    <source>
        <strain evidence="13">10037</strain>
    </source>
</reference>
<keyword evidence="6 7" id="KW-0720">Serine protease</keyword>
<evidence type="ECO:0000256" key="8">
    <source>
        <dbReference type="PIRSR" id="PIRSR036421-1"/>
    </source>
</evidence>
<evidence type="ECO:0000256" key="5">
    <source>
        <dbReference type="ARBA" id="ARBA00022801"/>
    </source>
</evidence>
<protein>
    <recommendedName>
        <fullName evidence="7">Tricorn protease homolog</fullName>
        <ecNumber evidence="7">3.4.21.-</ecNumber>
    </recommendedName>
</protein>
<dbReference type="Pfam" id="PF03572">
    <property type="entry name" value="Peptidase_S41"/>
    <property type="match status" value="1"/>
</dbReference>
<feature type="active site" description="Charge relay system" evidence="8">
    <location>
        <position position="1037"/>
    </location>
</feature>
<evidence type="ECO:0000256" key="10">
    <source>
        <dbReference type="SAM" id="SignalP"/>
    </source>
</evidence>
<dbReference type="InterPro" id="IPR029045">
    <property type="entry name" value="ClpP/crotonase-like_dom_sf"/>
</dbReference>
<evidence type="ECO:0000256" key="4">
    <source>
        <dbReference type="ARBA" id="ARBA00022670"/>
    </source>
</evidence>
<feature type="domain" description="Tail specific protease" evidence="11">
    <location>
        <begin position="892"/>
        <end position="1047"/>
    </location>
</feature>
<organism evidence="13 14">
    <name type="scientific">Candidatus Merdivivens pullistercoris</name>
    <dbReference type="NCBI Taxonomy" id="2840873"/>
    <lineage>
        <taxon>Bacteria</taxon>
        <taxon>Pseudomonadati</taxon>
        <taxon>Bacteroidota</taxon>
        <taxon>Bacteroidia</taxon>
        <taxon>Bacteroidales</taxon>
        <taxon>Muribaculaceae</taxon>
        <taxon>Muribaculaceae incertae sedis</taxon>
        <taxon>Candidatus Merdivivens</taxon>
    </lineage>
</organism>
<dbReference type="InterPro" id="IPR028204">
    <property type="entry name" value="Tricorn_C1"/>
</dbReference>
<evidence type="ECO:0000256" key="3">
    <source>
        <dbReference type="ARBA" id="ARBA00022490"/>
    </source>
</evidence>
<keyword evidence="3 7" id="KW-0963">Cytoplasm</keyword>
<dbReference type="Gene3D" id="2.30.42.10">
    <property type="match status" value="1"/>
</dbReference>
<evidence type="ECO:0000256" key="2">
    <source>
        <dbReference type="ARBA" id="ARBA00008524"/>
    </source>
</evidence>
<dbReference type="CDD" id="cd07562">
    <property type="entry name" value="Peptidase_S41_TRI"/>
    <property type="match status" value="1"/>
</dbReference>
<dbReference type="InterPro" id="IPR011042">
    <property type="entry name" value="6-blade_b-propeller_TolB-like"/>
</dbReference>
<dbReference type="GO" id="GO:0005737">
    <property type="term" value="C:cytoplasm"/>
    <property type="evidence" value="ECO:0007669"/>
    <property type="project" value="UniProtKB-SubCell"/>
</dbReference>
<dbReference type="Gene3D" id="2.120.10.60">
    <property type="entry name" value="Tricorn protease N-terminal domain"/>
    <property type="match status" value="1"/>
</dbReference>
<accession>A0A9D9I2Q6</accession>
<dbReference type="Gene3D" id="3.90.226.10">
    <property type="entry name" value="2-enoyl-CoA Hydratase, Chain A, domain 1"/>
    <property type="match status" value="1"/>
</dbReference>
<evidence type="ECO:0000256" key="6">
    <source>
        <dbReference type="ARBA" id="ARBA00022825"/>
    </source>
</evidence>
<evidence type="ECO:0000256" key="1">
    <source>
        <dbReference type="ARBA" id="ARBA00004496"/>
    </source>
</evidence>
<comment type="caution">
    <text evidence="13">The sequence shown here is derived from an EMBL/GenBank/DDBJ whole genome shotgun (WGS) entry which is preliminary data.</text>
</comment>
<sequence>MKFLKISLATMLAAFALNANAQENPLWTRYPAISPDGKSIAFSYKGDIYKVSADGGVAQQLTTNEAHDYAPVWSPDGKTIAFASNRYGNFDIFTMPAEGGEPTRLTYWSLGEKPLAFSNDGKTLYIETNNMADKDFAQSPEAGFQQVYAVPVTGGRPELFSSVCMESISFNSTGDKLVYQDKKGYEDNWRKHHTSSVTRDIWLYEPATGKHTMLSDFNGEDMNAVFVPGNDDEFYWLSEKSGSFNIWKHSISTGKDTQVTRHETHPVRFLSISDDGTMAYFYDGEIYTVKDGAEPVKVSMEIRSDRTEPDYIVQYRSAGVSSMAVSPSGKEVAFIMRGDVYVASTEYGTTVRITDTPEQERDIDFSPDGRSIVYSAERNGCWNVYMSEIVKKDETMFTYATEIEEKPVTEGNVARFQPSFSPDGKEVAFLEARTTLRVINLKSGKIRTILDGNYNYSYSDGDQWYQWSPDGKWFAVNFFEKGGWNYVDLGLVKADGSGELHNLTESGYSDSGAHFVLDGNAILWYTDKNGYRSHGSWGSYTDIYIMFFNKESYDSFMRDKEEGEVYAMMQEASKKNKKDDKKDKDSTKADLPEVEYDFDNIEDRMVRLTVNSATYGDCYLNNDGSKLYYLAAFEGGYDLWTRDLKEGDTRLVAKLNTYSGMFDTDETGNQVYILSSGRISSLDLNSGMMKPVGISAEFNYRPALEREYIFNHAWQQVVDKFYDPDIHGIDWAMYKEAYSRFLPYINNNFDFSEMLSELLGELNASHTGSRFYNYGGGDATAVFGVFFDNDYEGDGLMVAEVIEDNPMISSDSKIKPGVIIEKIDGNPVKAGEDYYRFLNHKAGKNVVLALRKGGKTWEEVVKPISYGTQQALLYDRWVKQREHLVDSLSGGRVGYVHVQGMDSPSFREVFSKALGKYRNCDALIVDTRFNGGGWLHDDLATFLNGKHYADMTPRGQYIGSEPLNKWYKPSCVIVGEGNYSDAHGFPFAYRALGIGKIIGMPVPGTMTAVWWESQIDPTLIFGIPQIGMKDNEGKYQENKQLNPDIMVRNDPESLVQGRDLQIEAAVKEMLREIEASDAE</sequence>
<dbReference type="Proteomes" id="UP000823597">
    <property type="component" value="Unassembled WGS sequence"/>
</dbReference>
<dbReference type="SUPFAM" id="SSF52096">
    <property type="entry name" value="ClpP/crotonase"/>
    <property type="match status" value="1"/>
</dbReference>
<dbReference type="Pfam" id="PF14684">
    <property type="entry name" value="Tricorn_C1"/>
    <property type="match status" value="1"/>
</dbReference>
<evidence type="ECO:0000256" key="9">
    <source>
        <dbReference type="PIRSR" id="PIRSR036421-3"/>
    </source>
</evidence>
<feature type="chain" id="PRO_5039107469" description="Tricorn protease homolog" evidence="10">
    <location>
        <begin position="22"/>
        <end position="1079"/>
    </location>
</feature>
<dbReference type="GO" id="GO:0006508">
    <property type="term" value="P:proteolysis"/>
    <property type="evidence" value="ECO:0007669"/>
    <property type="project" value="UniProtKB-UniRule"/>
</dbReference>
<dbReference type="PANTHER" id="PTHR43253">
    <property type="entry name" value="TRICORN PROTEASE HOMOLOG 2-RELATED"/>
    <property type="match status" value="1"/>
</dbReference>
<dbReference type="Pfam" id="PF26550">
    <property type="entry name" value="Tricorn_2nd"/>
    <property type="match status" value="1"/>
</dbReference>
<feature type="signal peptide" evidence="10">
    <location>
        <begin position="1"/>
        <end position="21"/>
    </location>
</feature>
<dbReference type="InterPro" id="IPR012393">
    <property type="entry name" value="Tricorn_protease"/>
</dbReference>
<evidence type="ECO:0000259" key="11">
    <source>
        <dbReference type="Pfam" id="PF03572"/>
    </source>
</evidence>
<evidence type="ECO:0000256" key="7">
    <source>
        <dbReference type="PIRNR" id="PIRNR036421"/>
    </source>
</evidence>
<dbReference type="GO" id="GO:0008236">
    <property type="term" value="F:serine-type peptidase activity"/>
    <property type="evidence" value="ECO:0007669"/>
    <property type="project" value="UniProtKB-UniRule"/>
</dbReference>
<keyword evidence="4 7" id="KW-0645">Protease</keyword>
<dbReference type="EC" id="3.4.21.-" evidence="7"/>
<comment type="function">
    <text evidence="7">Degrades oligopeptides.</text>
</comment>
<evidence type="ECO:0000313" key="13">
    <source>
        <dbReference type="EMBL" id="MBO8464517.1"/>
    </source>
</evidence>
<feature type="domain" description="Tricorn protease C1" evidence="12">
    <location>
        <begin position="702"/>
        <end position="760"/>
    </location>
</feature>
<dbReference type="PIRSF" id="PIRSF036421">
    <property type="entry name" value="Tricorn_protease"/>
    <property type="match status" value="1"/>
</dbReference>
<dbReference type="EMBL" id="JADIME010000010">
    <property type="protein sequence ID" value="MBO8464517.1"/>
    <property type="molecule type" value="Genomic_DNA"/>
</dbReference>
<feature type="active site" description="Charge relay system" evidence="8">
    <location>
        <position position="766"/>
    </location>
</feature>
<dbReference type="AlphaFoldDB" id="A0A9D9I2Q6"/>
<comment type="similarity">
    <text evidence="2 7">Belongs to the peptidase S41B family.</text>
</comment>
<dbReference type="Gene3D" id="2.120.10.30">
    <property type="entry name" value="TolB, C-terminal domain"/>
    <property type="match status" value="1"/>
</dbReference>
<dbReference type="SUPFAM" id="SSF50156">
    <property type="entry name" value="PDZ domain-like"/>
    <property type="match status" value="1"/>
</dbReference>
<proteinExistence type="inferred from homology"/>
<keyword evidence="10" id="KW-0732">Signal</keyword>
<dbReference type="Gene3D" id="3.30.750.44">
    <property type="match status" value="1"/>
</dbReference>
<feature type="site" description="Transition state stabilizer; via amide nitrogen" evidence="9">
    <location>
        <position position="981"/>
    </location>
</feature>
<keyword evidence="5 7" id="KW-0378">Hydrolase</keyword>
<evidence type="ECO:0000313" key="14">
    <source>
        <dbReference type="Proteomes" id="UP000823597"/>
    </source>
</evidence>
<dbReference type="Pfam" id="PF26549">
    <property type="entry name" value="Tricorn_N"/>
    <property type="match status" value="1"/>
</dbReference>
<dbReference type="InterPro" id="IPR005151">
    <property type="entry name" value="Tail-specific_protease"/>
</dbReference>
<name>A0A9D9I2Q6_9BACT</name>
<reference evidence="13" key="2">
    <citation type="journal article" date="2021" name="PeerJ">
        <title>Extensive microbial diversity within the chicken gut microbiome revealed by metagenomics and culture.</title>
        <authorList>
            <person name="Gilroy R."/>
            <person name="Ravi A."/>
            <person name="Getino M."/>
            <person name="Pursley I."/>
            <person name="Horton D.L."/>
            <person name="Alikhan N.F."/>
            <person name="Baker D."/>
            <person name="Gharbi K."/>
            <person name="Hall N."/>
            <person name="Watson M."/>
            <person name="Adriaenssens E.M."/>
            <person name="Foster-Nyarko E."/>
            <person name="Jarju S."/>
            <person name="Secka A."/>
            <person name="Antonio M."/>
            <person name="Oren A."/>
            <person name="Chaudhuri R.R."/>
            <person name="La Ragione R."/>
            <person name="Hildebrand F."/>
            <person name="Pallen M.J."/>
        </authorList>
    </citation>
    <scope>NUCLEOTIDE SEQUENCE</scope>
    <source>
        <strain evidence="13">10037</strain>
    </source>
</reference>